<evidence type="ECO:0000313" key="3">
    <source>
        <dbReference type="Proteomes" id="UP001143480"/>
    </source>
</evidence>
<reference evidence="2" key="1">
    <citation type="journal article" date="2014" name="Int. J. Syst. Evol. Microbiol.">
        <title>Complete genome sequence of Corynebacterium casei LMG S-19264T (=DSM 44701T), isolated from a smear-ripened cheese.</title>
        <authorList>
            <consortium name="US DOE Joint Genome Institute (JGI-PGF)"/>
            <person name="Walter F."/>
            <person name="Albersmeier A."/>
            <person name="Kalinowski J."/>
            <person name="Ruckert C."/>
        </authorList>
    </citation>
    <scope>NUCLEOTIDE SEQUENCE</scope>
    <source>
        <strain evidence="2">VKM Ac-1321</strain>
    </source>
</reference>
<evidence type="ECO:0000256" key="1">
    <source>
        <dbReference type="SAM" id="MobiDB-lite"/>
    </source>
</evidence>
<protein>
    <submittedName>
        <fullName evidence="2">Uncharacterized protein</fullName>
    </submittedName>
</protein>
<dbReference type="Proteomes" id="UP001143480">
    <property type="component" value="Unassembled WGS sequence"/>
</dbReference>
<gene>
    <name evidence="2" type="ORF">GCM10017581_038820</name>
</gene>
<evidence type="ECO:0000313" key="2">
    <source>
        <dbReference type="EMBL" id="GLL02140.1"/>
    </source>
</evidence>
<sequence>MIEVDIENIVEYPKDVRLGERQRSAAPGGGEADNQPWRIESIGFDGLADGGLMAVNRSGGACVP</sequence>
<reference evidence="2" key="2">
    <citation type="submission" date="2023-01" db="EMBL/GenBank/DDBJ databases">
        <authorList>
            <person name="Sun Q."/>
            <person name="Evtushenko L."/>
        </authorList>
    </citation>
    <scope>NUCLEOTIDE SEQUENCE</scope>
    <source>
        <strain evidence="2">VKM Ac-1321</strain>
    </source>
</reference>
<name>A0A9W6NLN3_9ACTN</name>
<dbReference type="EMBL" id="BSFP01000021">
    <property type="protein sequence ID" value="GLL02140.1"/>
    <property type="molecule type" value="Genomic_DNA"/>
</dbReference>
<comment type="caution">
    <text evidence="2">The sequence shown here is derived from an EMBL/GenBank/DDBJ whole genome shotgun (WGS) entry which is preliminary data.</text>
</comment>
<organism evidence="2 3">
    <name type="scientific">Dactylosporangium matsuzakiense</name>
    <dbReference type="NCBI Taxonomy" id="53360"/>
    <lineage>
        <taxon>Bacteria</taxon>
        <taxon>Bacillati</taxon>
        <taxon>Actinomycetota</taxon>
        <taxon>Actinomycetes</taxon>
        <taxon>Micromonosporales</taxon>
        <taxon>Micromonosporaceae</taxon>
        <taxon>Dactylosporangium</taxon>
    </lineage>
</organism>
<feature type="region of interest" description="Disordered" evidence="1">
    <location>
        <begin position="18"/>
        <end position="37"/>
    </location>
</feature>
<accession>A0A9W6NLN3</accession>
<dbReference type="AlphaFoldDB" id="A0A9W6NLN3"/>
<keyword evidence="3" id="KW-1185">Reference proteome</keyword>
<proteinExistence type="predicted"/>